<dbReference type="InterPro" id="IPR010317">
    <property type="entry name" value="WxLIP_PGBD"/>
</dbReference>
<dbReference type="Proteomes" id="UP000515800">
    <property type="component" value="Chromosome"/>
</dbReference>
<proteinExistence type="predicted"/>
<accession>A0A7G9T770</accession>
<name>A0A7G9T770_9LACO</name>
<keyword evidence="1" id="KW-1133">Transmembrane helix</keyword>
<dbReference type="Pfam" id="PF06030">
    <property type="entry name" value="WxLIP_PGBD"/>
    <property type="match status" value="1"/>
</dbReference>
<reference evidence="5 6" key="1">
    <citation type="submission" date="2020-08" db="EMBL/GenBank/DDBJ databases">
        <title>Genome sequence of Weissella diestrammenae KACC 16890T.</title>
        <authorList>
            <person name="Hyun D.-W."/>
            <person name="Bae J.-W."/>
        </authorList>
    </citation>
    <scope>NUCLEOTIDE SEQUENCE [LARGE SCALE GENOMIC DNA]</scope>
    <source>
        <strain evidence="5 6">KACC 16890</strain>
    </source>
</reference>
<dbReference type="InterPro" id="IPR021759">
    <property type="entry name" value="WxLIP_HBD"/>
</dbReference>
<dbReference type="RefSeq" id="WP_187529773.1">
    <property type="nucleotide sequence ID" value="NZ_CP060724.1"/>
</dbReference>
<feature type="domain" description="WxL Interacting Protein host binding" evidence="4">
    <location>
        <begin position="154"/>
        <end position="290"/>
    </location>
</feature>
<evidence type="ECO:0000313" key="5">
    <source>
        <dbReference type="EMBL" id="QNN75945.1"/>
    </source>
</evidence>
<gene>
    <name evidence="5" type="ORF">H9L19_03565</name>
</gene>
<keyword evidence="1" id="KW-0472">Membrane</keyword>
<sequence>MKKWIGLFVTVVLSLVCMSNFVMADTKAGFSIQQVNENGQTQSQQHYDLLVPPGQTGKITIKITNSTNQTADYEVSLLNSLTNDLGEIVYAENGTQKQASQLSRLYAGIQTVSIGAQQSQLVSVMVQSPKLNQAGIVLGAINVKKINATNHNEQKTIQNHYNMQIPVVVRAQEHTKPALDLKLNRVQAGLSIKNETAIKATLQNPTNWVISPMTVKATITTNNRQKTVYTDVQKKLEVAPQSEVNLPLSTGNTRLKPGKYHLDMVATSGDYTWHFGKNFVISAKTAELANSQARHLKSTINWVIILIVSLVCIIIILLILLIVLMYKRRKKDDE</sequence>
<keyword evidence="2" id="KW-0732">Signal</keyword>
<dbReference type="Pfam" id="PF11797">
    <property type="entry name" value="WxLIP_HBD"/>
    <property type="match status" value="1"/>
</dbReference>
<feature type="signal peptide" evidence="2">
    <location>
        <begin position="1"/>
        <end position="24"/>
    </location>
</feature>
<keyword evidence="6" id="KW-1185">Reference proteome</keyword>
<protein>
    <submittedName>
        <fullName evidence="5">DUF3324 domain-containing protein</fullName>
    </submittedName>
</protein>
<feature type="domain" description="WxL Interacting Protein peptidoglycan binding" evidence="3">
    <location>
        <begin position="30"/>
        <end position="145"/>
    </location>
</feature>
<dbReference type="AlphaFoldDB" id="A0A7G9T770"/>
<organism evidence="5 6">
    <name type="scientific">Weissella diestrammenae</name>
    <dbReference type="NCBI Taxonomy" id="1162633"/>
    <lineage>
        <taxon>Bacteria</taxon>
        <taxon>Bacillati</taxon>
        <taxon>Bacillota</taxon>
        <taxon>Bacilli</taxon>
        <taxon>Lactobacillales</taxon>
        <taxon>Lactobacillaceae</taxon>
        <taxon>Weissella</taxon>
    </lineage>
</organism>
<dbReference type="KEGG" id="wdi:H9L19_03565"/>
<evidence type="ECO:0000256" key="2">
    <source>
        <dbReference type="SAM" id="SignalP"/>
    </source>
</evidence>
<evidence type="ECO:0000256" key="1">
    <source>
        <dbReference type="SAM" id="Phobius"/>
    </source>
</evidence>
<dbReference type="EMBL" id="CP060724">
    <property type="protein sequence ID" value="QNN75945.1"/>
    <property type="molecule type" value="Genomic_DNA"/>
</dbReference>
<keyword evidence="1" id="KW-0812">Transmembrane</keyword>
<evidence type="ECO:0000259" key="3">
    <source>
        <dbReference type="Pfam" id="PF06030"/>
    </source>
</evidence>
<feature type="chain" id="PRO_5028989361" evidence="2">
    <location>
        <begin position="25"/>
        <end position="334"/>
    </location>
</feature>
<feature type="transmembrane region" description="Helical" evidence="1">
    <location>
        <begin position="302"/>
        <end position="326"/>
    </location>
</feature>
<evidence type="ECO:0000259" key="4">
    <source>
        <dbReference type="Pfam" id="PF11797"/>
    </source>
</evidence>
<evidence type="ECO:0000313" key="6">
    <source>
        <dbReference type="Proteomes" id="UP000515800"/>
    </source>
</evidence>